<dbReference type="EMBL" id="SSXH01000416">
    <property type="protein sequence ID" value="THJ70985.1"/>
    <property type="molecule type" value="Genomic_DNA"/>
</dbReference>
<dbReference type="InterPro" id="IPR024473">
    <property type="entry name" value="Transposases_IS4_N"/>
</dbReference>
<gene>
    <name evidence="2" type="ORF">E7Y31_15575</name>
</gene>
<keyword evidence="3" id="KW-1185">Reference proteome</keyword>
<reference evidence="2 3" key="1">
    <citation type="submission" date="2019-04" db="EMBL/GenBank/DDBJ databases">
        <title>Draft genome sequences for three unisolated Alnus-infective Frankia Sp+ strains, AgTrS, AiOr and AvVan, the first sequenced Frankia strains able to sporulate in-planta.</title>
        <authorList>
            <person name="Bethencourt L."/>
            <person name="Vautrin F."/>
            <person name="Taib N."/>
            <person name="Dubost A."/>
            <person name="Castro-Garcia L."/>
            <person name="Imbaud O."/>
            <person name="Abrouk D."/>
            <person name="Fournier P."/>
            <person name="Briolay J."/>
            <person name="Nguyen A."/>
            <person name="Normand P."/>
            <person name="Fernandez M.P."/>
            <person name="Brochier-Armanet C."/>
            <person name="Herrera-Belaroussi A."/>
        </authorList>
    </citation>
    <scope>NUCLEOTIDE SEQUENCE [LARGE SCALE GENOMIC DNA]</scope>
    <source>
        <strain evidence="2 3">AvVan</strain>
    </source>
</reference>
<feature type="domain" description="Transposase IS4 N-terminal" evidence="1">
    <location>
        <begin position="11"/>
        <end position="105"/>
    </location>
</feature>
<organism evidence="2 3">
    <name type="scientific">Candidatus Frankia alpina</name>
    <dbReference type="NCBI Taxonomy" id="2699483"/>
    <lineage>
        <taxon>Bacteria</taxon>
        <taxon>Bacillati</taxon>
        <taxon>Actinomycetota</taxon>
        <taxon>Actinomycetes</taxon>
        <taxon>Frankiales</taxon>
        <taxon>Frankiaceae</taxon>
        <taxon>Frankia</taxon>
    </lineage>
</organism>
<evidence type="ECO:0000259" key="1">
    <source>
        <dbReference type="Pfam" id="PF13006"/>
    </source>
</evidence>
<dbReference type="OrthoDB" id="477305at2"/>
<dbReference type="AlphaFoldDB" id="A0A4S5EG42"/>
<protein>
    <submittedName>
        <fullName evidence="2">Transposase</fullName>
    </submittedName>
</protein>
<accession>A0A4S5EG42</accession>
<dbReference type="Proteomes" id="UP000305282">
    <property type="component" value="Unassembled WGS sequence"/>
</dbReference>
<dbReference type="SUPFAM" id="SSF53098">
    <property type="entry name" value="Ribonuclease H-like"/>
    <property type="match status" value="1"/>
</dbReference>
<proteinExistence type="predicted"/>
<sequence length="312" mass="34127">MVPAGRVTDLISLGVLASYVSRDAVDEAIEETGRAAKRSDGTIPLHVVVYFTMALALFAEEDYEEVALRLAGVLADWGAGWEPTSGGLTKARKRLGPELMAELFSEVARPVVEEDTEGAFFGRWRVMSLDGMVFDVEASPKNVAAFGLPDHSYLSVVIDPAIRGKARTVLLDAAGDHKHLDQSKARYVRVVEYEVTGREGNGAHELFALITNIVDPREAPAIPLAGVYQQRWEHETGNKQLKTCLRGPGKVLRSRLPELVYQEIGGYLLTHSAFAALICQAATAAGIDPDRVRFKRTVRTARRRVGDPSFSP</sequence>
<dbReference type="InterPro" id="IPR012337">
    <property type="entry name" value="RNaseH-like_sf"/>
</dbReference>
<evidence type="ECO:0000313" key="3">
    <source>
        <dbReference type="Proteomes" id="UP000305282"/>
    </source>
</evidence>
<evidence type="ECO:0000313" key="2">
    <source>
        <dbReference type="EMBL" id="THJ70985.1"/>
    </source>
</evidence>
<comment type="caution">
    <text evidence="2">The sequence shown here is derived from an EMBL/GenBank/DDBJ whole genome shotgun (WGS) entry which is preliminary data.</text>
</comment>
<name>A0A4S5EG42_9ACTN</name>
<dbReference type="Pfam" id="PF13006">
    <property type="entry name" value="Nterm_IS4"/>
    <property type="match status" value="1"/>
</dbReference>